<evidence type="ECO:0000259" key="6">
    <source>
        <dbReference type="Pfam" id="PF08938"/>
    </source>
</evidence>
<dbReference type="Pfam" id="PF08938">
    <property type="entry name" value="HBS1_N"/>
    <property type="match status" value="1"/>
</dbReference>
<comment type="caution">
    <text evidence="7">The sequence shown here is derived from an EMBL/GenBank/DDBJ whole genome shotgun (WGS) entry which is preliminary data.</text>
</comment>
<dbReference type="OrthoDB" id="342024at2759"/>
<keyword evidence="2" id="KW-0963">Cytoplasm</keyword>
<sequence>MSRHRDFRNLNINDELDDDALSDGGEEDMTDEQHVQMQDGLEQVRGVLGEEGVSGLSDKAIKDALWEFFFDTEKTIEWALGLFL</sequence>
<evidence type="ECO:0000256" key="1">
    <source>
        <dbReference type="ARBA" id="ARBA00004496"/>
    </source>
</evidence>
<dbReference type="GO" id="GO:0006412">
    <property type="term" value="P:translation"/>
    <property type="evidence" value="ECO:0007669"/>
    <property type="project" value="UniProtKB-KW"/>
</dbReference>
<evidence type="ECO:0000313" key="8">
    <source>
        <dbReference type="Proteomes" id="UP000807353"/>
    </source>
</evidence>
<gene>
    <name evidence="7" type="ORF">BDZ94DRAFT_551175</name>
</gene>
<dbReference type="AlphaFoldDB" id="A0A9P5YGL3"/>
<feature type="domain" description="HBS1-like protein N-terminal" evidence="6">
    <location>
        <begin position="14"/>
        <end position="80"/>
    </location>
</feature>
<feature type="compositionally biased region" description="Acidic residues" evidence="5">
    <location>
        <begin position="15"/>
        <end position="30"/>
    </location>
</feature>
<reference evidence="7" key="1">
    <citation type="submission" date="2020-11" db="EMBL/GenBank/DDBJ databases">
        <authorList>
            <consortium name="DOE Joint Genome Institute"/>
            <person name="Ahrendt S."/>
            <person name="Riley R."/>
            <person name="Andreopoulos W."/>
            <person name="Labutti K."/>
            <person name="Pangilinan J."/>
            <person name="Ruiz-Duenas F.J."/>
            <person name="Barrasa J.M."/>
            <person name="Sanchez-Garcia M."/>
            <person name="Camarero S."/>
            <person name="Miyauchi S."/>
            <person name="Serrano A."/>
            <person name="Linde D."/>
            <person name="Babiker R."/>
            <person name="Drula E."/>
            <person name="Ayuso-Fernandez I."/>
            <person name="Pacheco R."/>
            <person name="Padilla G."/>
            <person name="Ferreira P."/>
            <person name="Barriuso J."/>
            <person name="Kellner H."/>
            <person name="Castanera R."/>
            <person name="Alfaro M."/>
            <person name="Ramirez L."/>
            <person name="Pisabarro A.G."/>
            <person name="Kuo A."/>
            <person name="Tritt A."/>
            <person name="Lipzen A."/>
            <person name="He G."/>
            <person name="Yan M."/>
            <person name="Ng V."/>
            <person name="Cullen D."/>
            <person name="Martin F."/>
            <person name="Rosso M.-N."/>
            <person name="Henrissat B."/>
            <person name="Hibbett D."/>
            <person name="Martinez A.T."/>
            <person name="Grigoriev I.V."/>
        </authorList>
    </citation>
    <scope>NUCLEOTIDE SEQUENCE</scope>
    <source>
        <strain evidence="7">CBS 247.69</strain>
    </source>
</reference>
<name>A0A9P5YGL3_9AGAR</name>
<evidence type="ECO:0000256" key="3">
    <source>
        <dbReference type="ARBA" id="ARBA00022801"/>
    </source>
</evidence>
<proteinExistence type="predicted"/>
<keyword evidence="4" id="KW-0648">Protein biosynthesis</keyword>
<dbReference type="EMBL" id="MU150231">
    <property type="protein sequence ID" value="KAF9468904.1"/>
    <property type="molecule type" value="Genomic_DNA"/>
</dbReference>
<feature type="region of interest" description="Disordered" evidence="5">
    <location>
        <begin position="15"/>
        <end position="35"/>
    </location>
</feature>
<keyword evidence="8" id="KW-1185">Reference proteome</keyword>
<organism evidence="7 8">
    <name type="scientific">Collybia nuda</name>
    <dbReference type="NCBI Taxonomy" id="64659"/>
    <lineage>
        <taxon>Eukaryota</taxon>
        <taxon>Fungi</taxon>
        <taxon>Dikarya</taxon>
        <taxon>Basidiomycota</taxon>
        <taxon>Agaricomycotina</taxon>
        <taxon>Agaricomycetes</taxon>
        <taxon>Agaricomycetidae</taxon>
        <taxon>Agaricales</taxon>
        <taxon>Tricholomatineae</taxon>
        <taxon>Clitocybaceae</taxon>
        <taxon>Collybia</taxon>
    </lineage>
</organism>
<evidence type="ECO:0000256" key="5">
    <source>
        <dbReference type="SAM" id="MobiDB-lite"/>
    </source>
</evidence>
<dbReference type="InterPro" id="IPR015033">
    <property type="entry name" value="HBS1-like_N"/>
</dbReference>
<dbReference type="GO" id="GO:0005737">
    <property type="term" value="C:cytoplasm"/>
    <property type="evidence" value="ECO:0007669"/>
    <property type="project" value="UniProtKB-SubCell"/>
</dbReference>
<accession>A0A9P5YGL3</accession>
<evidence type="ECO:0000313" key="7">
    <source>
        <dbReference type="EMBL" id="KAF9468904.1"/>
    </source>
</evidence>
<protein>
    <recommendedName>
        <fullName evidence="6">HBS1-like protein N-terminal domain-containing protein</fullName>
    </recommendedName>
</protein>
<keyword evidence="3" id="KW-0378">Hydrolase</keyword>
<comment type="subcellular location">
    <subcellularLocation>
        <location evidence="1">Cytoplasm</location>
    </subcellularLocation>
</comment>
<dbReference type="Proteomes" id="UP000807353">
    <property type="component" value="Unassembled WGS sequence"/>
</dbReference>
<dbReference type="GO" id="GO:0016787">
    <property type="term" value="F:hydrolase activity"/>
    <property type="evidence" value="ECO:0007669"/>
    <property type="project" value="UniProtKB-KW"/>
</dbReference>
<evidence type="ECO:0000256" key="4">
    <source>
        <dbReference type="ARBA" id="ARBA00022917"/>
    </source>
</evidence>
<evidence type="ECO:0000256" key="2">
    <source>
        <dbReference type="ARBA" id="ARBA00022490"/>
    </source>
</evidence>